<dbReference type="AlphaFoldDB" id="A0A9P4NJZ5"/>
<evidence type="ECO:0000256" key="1">
    <source>
        <dbReference type="SAM" id="MobiDB-lite"/>
    </source>
</evidence>
<keyword evidence="2" id="KW-0472">Membrane</keyword>
<feature type="transmembrane region" description="Helical" evidence="2">
    <location>
        <begin position="176"/>
        <end position="198"/>
    </location>
</feature>
<evidence type="ECO:0000313" key="3">
    <source>
        <dbReference type="EMBL" id="KAF2424276.1"/>
    </source>
</evidence>
<feature type="transmembrane region" description="Helical" evidence="2">
    <location>
        <begin position="43"/>
        <end position="70"/>
    </location>
</feature>
<keyword evidence="2" id="KW-1133">Transmembrane helix</keyword>
<feature type="compositionally biased region" description="Low complexity" evidence="1">
    <location>
        <begin position="12"/>
        <end position="26"/>
    </location>
</feature>
<sequence>MSFPDFPSTRLSSSSSSSFSSSSSSRYSSSCQLSPHDRFLSSLITSFVGSIVTGITGGYFIAFCTAWICWFATTRILVVGVWFCKQALCGKNLDSVLRKTSLLEKSSAIKEQGESSERTAAISPPPYEEAIQLEEQHPKHLSSEDRITTGLLAESAESAPKAATHLAAFQAGPPTILGYAGWIYAAVYFPIVQIMWLIGNWPNGPSSGTLKLVRAIGVGITALPLTMDTKARYAVALEKRFGRWANRLFTYIHAFSTLILGVQAVIMLVVAAIQMPAPPGLVVMYIVLSIIWMFGSFLLFPPMDGGMSPNSVGTFVAGLAMGIFGGAFTSAASFGAMQSAAKEPGMSIGDYLSCESEVWRKFIATFP</sequence>
<accession>A0A9P4NJZ5</accession>
<dbReference type="Proteomes" id="UP000800235">
    <property type="component" value="Unassembled WGS sequence"/>
</dbReference>
<comment type="caution">
    <text evidence="3">The sequence shown here is derived from an EMBL/GenBank/DDBJ whole genome shotgun (WGS) entry which is preliminary data.</text>
</comment>
<name>A0A9P4NJZ5_9PEZI</name>
<feature type="transmembrane region" description="Helical" evidence="2">
    <location>
        <begin position="279"/>
        <end position="300"/>
    </location>
</feature>
<feature type="transmembrane region" description="Helical" evidence="2">
    <location>
        <begin position="312"/>
        <end position="337"/>
    </location>
</feature>
<keyword evidence="2" id="KW-0812">Transmembrane</keyword>
<keyword evidence="4" id="KW-1185">Reference proteome</keyword>
<feature type="region of interest" description="Disordered" evidence="1">
    <location>
        <begin position="1"/>
        <end position="26"/>
    </location>
</feature>
<proteinExistence type="predicted"/>
<evidence type="ECO:0000256" key="2">
    <source>
        <dbReference type="SAM" id="Phobius"/>
    </source>
</evidence>
<reference evidence="3" key="1">
    <citation type="journal article" date="2020" name="Stud. Mycol.">
        <title>101 Dothideomycetes genomes: a test case for predicting lifestyles and emergence of pathogens.</title>
        <authorList>
            <person name="Haridas S."/>
            <person name="Albert R."/>
            <person name="Binder M."/>
            <person name="Bloem J."/>
            <person name="Labutti K."/>
            <person name="Salamov A."/>
            <person name="Andreopoulos B."/>
            <person name="Baker S."/>
            <person name="Barry K."/>
            <person name="Bills G."/>
            <person name="Bluhm B."/>
            <person name="Cannon C."/>
            <person name="Castanera R."/>
            <person name="Culley D."/>
            <person name="Daum C."/>
            <person name="Ezra D."/>
            <person name="Gonzalez J."/>
            <person name="Henrissat B."/>
            <person name="Kuo A."/>
            <person name="Liang C."/>
            <person name="Lipzen A."/>
            <person name="Lutzoni F."/>
            <person name="Magnuson J."/>
            <person name="Mondo S."/>
            <person name="Nolan M."/>
            <person name="Ohm R."/>
            <person name="Pangilinan J."/>
            <person name="Park H.-J."/>
            <person name="Ramirez L."/>
            <person name="Alfaro M."/>
            <person name="Sun H."/>
            <person name="Tritt A."/>
            <person name="Yoshinaga Y."/>
            <person name="Zwiers L.-H."/>
            <person name="Turgeon B."/>
            <person name="Goodwin S."/>
            <person name="Spatafora J."/>
            <person name="Crous P."/>
            <person name="Grigoriev I."/>
        </authorList>
    </citation>
    <scope>NUCLEOTIDE SEQUENCE</scope>
    <source>
        <strain evidence="3">CBS 130266</strain>
    </source>
</reference>
<evidence type="ECO:0000313" key="4">
    <source>
        <dbReference type="Proteomes" id="UP000800235"/>
    </source>
</evidence>
<gene>
    <name evidence="3" type="ORF">EJ08DRAFT_652511</name>
</gene>
<dbReference type="OrthoDB" id="3754585at2759"/>
<dbReference type="EMBL" id="MU007076">
    <property type="protein sequence ID" value="KAF2424276.1"/>
    <property type="molecule type" value="Genomic_DNA"/>
</dbReference>
<protein>
    <submittedName>
        <fullName evidence="3">Uncharacterized protein</fullName>
    </submittedName>
</protein>
<feature type="transmembrane region" description="Helical" evidence="2">
    <location>
        <begin position="248"/>
        <end position="273"/>
    </location>
</feature>
<organism evidence="3 4">
    <name type="scientific">Tothia fuscella</name>
    <dbReference type="NCBI Taxonomy" id="1048955"/>
    <lineage>
        <taxon>Eukaryota</taxon>
        <taxon>Fungi</taxon>
        <taxon>Dikarya</taxon>
        <taxon>Ascomycota</taxon>
        <taxon>Pezizomycotina</taxon>
        <taxon>Dothideomycetes</taxon>
        <taxon>Pleosporomycetidae</taxon>
        <taxon>Venturiales</taxon>
        <taxon>Cylindrosympodiaceae</taxon>
        <taxon>Tothia</taxon>
    </lineage>
</organism>